<reference evidence="1 2" key="1">
    <citation type="journal article" date="2019" name="Sci. Rep.">
        <title>Orb-weaving spider Araneus ventricosus genome elucidates the spidroin gene catalogue.</title>
        <authorList>
            <person name="Kono N."/>
            <person name="Nakamura H."/>
            <person name="Ohtoshi R."/>
            <person name="Moran D.A.P."/>
            <person name="Shinohara A."/>
            <person name="Yoshida Y."/>
            <person name="Fujiwara M."/>
            <person name="Mori M."/>
            <person name="Tomita M."/>
            <person name="Arakawa K."/>
        </authorList>
    </citation>
    <scope>NUCLEOTIDE SEQUENCE [LARGE SCALE GENOMIC DNA]</scope>
</reference>
<organism evidence="1 2">
    <name type="scientific">Araneus ventricosus</name>
    <name type="common">Orbweaver spider</name>
    <name type="synonym">Epeira ventricosa</name>
    <dbReference type="NCBI Taxonomy" id="182803"/>
    <lineage>
        <taxon>Eukaryota</taxon>
        <taxon>Metazoa</taxon>
        <taxon>Ecdysozoa</taxon>
        <taxon>Arthropoda</taxon>
        <taxon>Chelicerata</taxon>
        <taxon>Arachnida</taxon>
        <taxon>Araneae</taxon>
        <taxon>Araneomorphae</taxon>
        <taxon>Entelegynae</taxon>
        <taxon>Araneoidea</taxon>
        <taxon>Araneidae</taxon>
        <taxon>Araneus</taxon>
    </lineage>
</organism>
<gene>
    <name evidence="1" type="ORF">AVEN_49091_1</name>
</gene>
<accession>A0A4Y2DNX8</accession>
<evidence type="ECO:0008006" key="3">
    <source>
        <dbReference type="Google" id="ProtNLM"/>
    </source>
</evidence>
<name>A0A4Y2DNX8_ARAVE</name>
<dbReference type="GO" id="GO:0071897">
    <property type="term" value="P:DNA biosynthetic process"/>
    <property type="evidence" value="ECO:0007669"/>
    <property type="project" value="UniProtKB-ARBA"/>
</dbReference>
<dbReference type="SUPFAM" id="SSF56672">
    <property type="entry name" value="DNA/RNA polymerases"/>
    <property type="match status" value="1"/>
</dbReference>
<sequence>MSQHLPTHEFSWSQGPVDYLNTPDDSDEGYILEVDLEYPPELHHQHNCYPLAPEKTTVNHSEYSNYAMEILTRLNLPKCKPSMKLIPNLRNKEKYVIHYRNLKFYVKLGLKVTKVHRILKFQQSDWLKNYINFNTEQRQKATTNFEKDLFKLLNNAVFGKTMENLRNRVNIDLVTEEKRGKKLVASPTFESFQIITEDLVSVQRHKTSLFLNRPIYVGFSILDISKILMYDFHYNFIKKTYDNRAKLLFTDTDSLCYHIHTEDVYKDISEHAELFDTANYPPNHLLFNLQNNKVLGKMKDELSGDIASEFVGLKAKMYSLKTLHFEKQTAKGVPKSVLKSRVSHKDYKNCLLNVQGTRESFKTITSSHHVLKTVQQNKISLCPFDDKRYILDDGFSTLAVGHSDIK</sequence>
<evidence type="ECO:0000313" key="2">
    <source>
        <dbReference type="Proteomes" id="UP000499080"/>
    </source>
</evidence>
<evidence type="ECO:0000313" key="1">
    <source>
        <dbReference type="EMBL" id="GBM18512.1"/>
    </source>
</evidence>
<dbReference type="Gene3D" id="3.90.1600.10">
    <property type="entry name" value="Palm domain of DNA polymerase"/>
    <property type="match status" value="1"/>
</dbReference>
<keyword evidence="2" id="KW-1185">Reference proteome</keyword>
<proteinExistence type="predicted"/>
<dbReference type="EMBL" id="BGPR01243654">
    <property type="protein sequence ID" value="GBM18512.1"/>
    <property type="molecule type" value="Genomic_DNA"/>
</dbReference>
<dbReference type="Proteomes" id="UP000499080">
    <property type="component" value="Unassembled WGS sequence"/>
</dbReference>
<dbReference type="InterPro" id="IPR023211">
    <property type="entry name" value="DNA_pol_palm_dom_sf"/>
</dbReference>
<protein>
    <recommendedName>
        <fullName evidence="3">DNA-directed DNA polymerase</fullName>
    </recommendedName>
</protein>
<dbReference type="InterPro" id="IPR043502">
    <property type="entry name" value="DNA/RNA_pol_sf"/>
</dbReference>
<dbReference type="OrthoDB" id="6433445at2759"/>
<dbReference type="AlphaFoldDB" id="A0A4Y2DNX8"/>
<comment type="caution">
    <text evidence="1">The sequence shown here is derived from an EMBL/GenBank/DDBJ whole genome shotgun (WGS) entry which is preliminary data.</text>
</comment>
<dbReference type="PANTHER" id="PTHR31511">
    <property type="entry name" value="PROTEIN CBG23764"/>
    <property type="match status" value="1"/>
</dbReference>
<dbReference type="PANTHER" id="PTHR31511:SF12">
    <property type="entry name" value="RHO TERMINATION FACTOR N-TERMINAL DOMAIN-CONTAINING PROTEIN"/>
    <property type="match status" value="1"/>
</dbReference>